<dbReference type="EMBL" id="QJJX01000005">
    <property type="protein sequence ID" value="PXX23641.1"/>
    <property type="molecule type" value="Genomic_DNA"/>
</dbReference>
<protein>
    <submittedName>
        <fullName evidence="1">Uncharacterized protein</fullName>
    </submittedName>
</protein>
<dbReference type="STRING" id="1122991.GCA_000613445_01296"/>
<dbReference type="RefSeq" id="WP_025816442.1">
    <property type="nucleotide sequence ID" value="NZ_BAIZ01000025.1"/>
</dbReference>
<dbReference type="Proteomes" id="UP000248314">
    <property type="component" value="Unassembled WGS sequence"/>
</dbReference>
<organism evidence="1 2">
    <name type="scientific">Hoylesella shahii DSM 15611 = JCM 12083</name>
    <dbReference type="NCBI Taxonomy" id="1122991"/>
    <lineage>
        <taxon>Bacteria</taxon>
        <taxon>Pseudomonadati</taxon>
        <taxon>Bacteroidota</taxon>
        <taxon>Bacteroidia</taxon>
        <taxon>Bacteroidales</taxon>
        <taxon>Prevotellaceae</taxon>
        <taxon>Hoylesella</taxon>
    </lineage>
</organism>
<keyword evidence="2" id="KW-1185">Reference proteome</keyword>
<sequence length="231" mass="26763">MRQKVINEFNNTASLFYIVIGGINDIASRAIVDAIAELKKSKYYKAEVKAGAEYSMKKFYDYENKLKQPLSDRFQLYMDVTDEVYSLLYNDMECLRMAFKSELDKHGIKDANLISHIELAHTLIGYSIFSFDCFFKNAMEKYGRNFKNAFLEGRLSKTRDGWEKVHKRFAHSIRDIDFNNSPMCRSAMLVLENKLTSGDLFNCAGARALKINPDCLKDLSQEDIDELKKYE</sequence>
<comment type="caution">
    <text evidence="1">The sequence shown here is derived from an EMBL/GenBank/DDBJ whole genome shotgun (WGS) entry which is preliminary data.</text>
</comment>
<reference evidence="1 2" key="1">
    <citation type="submission" date="2018-05" db="EMBL/GenBank/DDBJ databases">
        <title>Genomic Encyclopedia of Type Strains, Phase I: the one thousand microbial genomes (KMG-I) project.</title>
        <authorList>
            <person name="Kyrpides N."/>
        </authorList>
    </citation>
    <scope>NUCLEOTIDE SEQUENCE [LARGE SCALE GENOMIC DNA]</scope>
    <source>
        <strain evidence="1 2">DSM 15611</strain>
    </source>
</reference>
<gene>
    <name evidence="1" type="ORF">EJ73_00630</name>
</gene>
<name>A0A318IG78_9BACT</name>
<evidence type="ECO:0000313" key="1">
    <source>
        <dbReference type="EMBL" id="PXX23641.1"/>
    </source>
</evidence>
<proteinExistence type="predicted"/>
<accession>A0A318IG78</accession>
<dbReference type="AlphaFoldDB" id="A0A318IG78"/>
<evidence type="ECO:0000313" key="2">
    <source>
        <dbReference type="Proteomes" id="UP000248314"/>
    </source>
</evidence>